<proteinExistence type="predicted"/>
<evidence type="ECO:0000313" key="2">
    <source>
        <dbReference type="Proteomes" id="UP001148629"/>
    </source>
</evidence>
<accession>A0ACC1RMQ7</accession>
<organism evidence="1 2">
    <name type="scientific">Fusarium decemcellulare</name>
    <dbReference type="NCBI Taxonomy" id="57161"/>
    <lineage>
        <taxon>Eukaryota</taxon>
        <taxon>Fungi</taxon>
        <taxon>Dikarya</taxon>
        <taxon>Ascomycota</taxon>
        <taxon>Pezizomycotina</taxon>
        <taxon>Sordariomycetes</taxon>
        <taxon>Hypocreomycetidae</taxon>
        <taxon>Hypocreales</taxon>
        <taxon>Nectriaceae</taxon>
        <taxon>Fusarium</taxon>
        <taxon>Fusarium decemcellulare species complex</taxon>
    </lineage>
</organism>
<dbReference type="EMBL" id="JANRMS010002714">
    <property type="protein sequence ID" value="KAJ3521261.1"/>
    <property type="molecule type" value="Genomic_DNA"/>
</dbReference>
<reference evidence="1" key="1">
    <citation type="submission" date="2022-08" db="EMBL/GenBank/DDBJ databases">
        <title>Genome Sequence of Fusarium decemcellulare.</title>
        <authorList>
            <person name="Buettner E."/>
        </authorList>
    </citation>
    <scope>NUCLEOTIDE SEQUENCE</scope>
    <source>
        <strain evidence="1">Babe19</strain>
    </source>
</reference>
<comment type="caution">
    <text evidence="1">The sequence shown here is derived from an EMBL/GenBank/DDBJ whole genome shotgun (WGS) entry which is preliminary data.</text>
</comment>
<sequence length="310" mass="32866">MDHALPFKWFQRDGMTWAAACDMSIRSLHLPRNTTDYAYPVTMVSLSPTSESTCSIALIRQAIGTWALGPGYPSHSSKGNGLNNGSEPPLDSTGWLLCGGLSDKLKLRGRRNSDRHLTASSATKTATDATRLTRCDGLLLAPIWIVNLNSLIVDPAELARRMAVLCVVLVLAMNRSARPLQCLDLSVSLPAFQPQGAASTRSLPESFLYESRLLGKGQRSNELLALGFVSSSAPNCNARTPYTGVCCIMSADGVGANEQSSLGDTQRADSGAATTATTTATGRAVKLPCFGAGNDRVVSNHAVDGRVRGP</sequence>
<dbReference type="Proteomes" id="UP001148629">
    <property type="component" value="Unassembled WGS sequence"/>
</dbReference>
<protein>
    <submittedName>
        <fullName evidence="1">Uncharacterized protein</fullName>
    </submittedName>
</protein>
<keyword evidence="2" id="KW-1185">Reference proteome</keyword>
<name>A0ACC1RMQ7_9HYPO</name>
<evidence type="ECO:0000313" key="1">
    <source>
        <dbReference type="EMBL" id="KAJ3521261.1"/>
    </source>
</evidence>
<gene>
    <name evidence="1" type="ORF">NM208_g13378</name>
</gene>